<dbReference type="STRING" id="331657.A0A4U0XAC3"/>
<evidence type="ECO:0000313" key="2">
    <source>
        <dbReference type="Proteomes" id="UP000308768"/>
    </source>
</evidence>
<proteinExistence type="predicted"/>
<dbReference type="AlphaFoldDB" id="A0A4U0XAC3"/>
<organism evidence="1 2">
    <name type="scientific">Cryomyces minteri</name>
    <dbReference type="NCBI Taxonomy" id="331657"/>
    <lineage>
        <taxon>Eukaryota</taxon>
        <taxon>Fungi</taxon>
        <taxon>Dikarya</taxon>
        <taxon>Ascomycota</taxon>
        <taxon>Pezizomycotina</taxon>
        <taxon>Dothideomycetes</taxon>
        <taxon>Dothideomycetes incertae sedis</taxon>
        <taxon>Cryomyces</taxon>
    </lineage>
</organism>
<sequence length="430" mass="47043">MAWLPKVGAMDWSAIAKSHHPDVEQQYGLKQDQGLLDFVAVFMVDFNDDVLMHRCLIEFYADLIEQVKDVSIDGSRTSSVSLDFLISWGLHARSAAYYLEPNNPAHDPVDKTFLYSVSCRYLSIYTSTYPNHFLASSDLERVLVRLSRNLEISPARWAHAESPKHDLHLVASLPRTALLPQGPSTSAWRTSPLSLIPSKPSNADALNTLATVFHGPLRIQTITYSAGGPTTTSPDLHEGIESAAARVLYFLYLNHNRKLFSDLVYHAETVALKETALAAIRSVTAVVTANWSPLPGADSIPNSASGVSSLPAEHDFESMLPRPPTATPTSGVLAILAPPSLEYTLPYLLRPAQAFTNLVGGRGDTESAAYNIAVAKFEALRALHGRLKDLVVERPGEGFEEMEETVGRRVREGAWAQEGDVGGRIATMEL</sequence>
<dbReference type="OrthoDB" id="4538483at2759"/>
<accession>A0A4U0XAC3</accession>
<name>A0A4U0XAC3_9PEZI</name>
<keyword evidence="2" id="KW-1185">Reference proteome</keyword>
<dbReference type="Proteomes" id="UP000308768">
    <property type="component" value="Unassembled WGS sequence"/>
</dbReference>
<reference evidence="1 2" key="1">
    <citation type="submission" date="2017-03" db="EMBL/GenBank/DDBJ databases">
        <title>Genomes of endolithic fungi from Antarctica.</title>
        <authorList>
            <person name="Coleine C."/>
            <person name="Masonjones S."/>
            <person name="Stajich J.E."/>
        </authorList>
    </citation>
    <scope>NUCLEOTIDE SEQUENCE [LARGE SCALE GENOMIC DNA]</scope>
    <source>
        <strain evidence="1 2">CCFEE 5187</strain>
    </source>
</reference>
<protein>
    <submittedName>
        <fullName evidence="1">Uncharacterized protein</fullName>
    </submittedName>
</protein>
<gene>
    <name evidence="1" type="ORF">B0A49_06051</name>
</gene>
<dbReference type="EMBL" id="NAJN01000504">
    <property type="protein sequence ID" value="TKA72358.1"/>
    <property type="molecule type" value="Genomic_DNA"/>
</dbReference>
<comment type="caution">
    <text evidence="1">The sequence shown here is derived from an EMBL/GenBank/DDBJ whole genome shotgun (WGS) entry which is preliminary data.</text>
</comment>
<evidence type="ECO:0000313" key="1">
    <source>
        <dbReference type="EMBL" id="TKA72358.1"/>
    </source>
</evidence>